<proteinExistence type="predicted"/>
<protein>
    <submittedName>
        <fullName evidence="1">Uncharacterized protein</fullName>
    </submittedName>
</protein>
<sequence length="401" mass="45923">MKAWRVRSRLWWLEGLRPLVLGFLFHLCYVYFLCDPYILDETDGSSVNSENVLHQKSLATATAGHNLKRPWFVSNELRIRDRLLVAVYLPDSSDKSRTLAKALNQTLQRSLRSSFPNAWMPGERWSSVRLLFLVPESSQKETSMVQLPPSSLEAVPLRALEYLLKHQLTYDFVFLCPVHSYVNLGNLRAFISGVSENSLSLHGPPFVVKQGPEEVCWNGGFAGGLLFSYHVLKMLEGTPLATRDAGSPFEGRCFSRATPRNMSSSPFLSFSEHAVSTEDEVLDYPASTISVTGISSLQEFFKLHAFFLKVLIKSMREDIERLSIEVPQLRDKSGLAPRVPPVRIPEPFAPRDRMEVIRWLPYAWKNPSDEEPQWQYAVDEPFEIRRNLTLAERKDYKVWEI</sequence>
<name>A0A7R8WED8_9CRUS</name>
<dbReference type="AlphaFoldDB" id="A0A7R8WED8"/>
<dbReference type="OrthoDB" id="9985088at2759"/>
<organism evidence="1">
    <name type="scientific">Cyprideis torosa</name>
    <dbReference type="NCBI Taxonomy" id="163714"/>
    <lineage>
        <taxon>Eukaryota</taxon>
        <taxon>Metazoa</taxon>
        <taxon>Ecdysozoa</taxon>
        <taxon>Arthropoda</taxon>
        <taxon>Crustacea</taxon>
        <taxon>Oligostraca</taxon>
        <taxon>Ostracoda</taxon>
        <taxon>Podocopa</taxon>
        <taxon>Podocopida</taxon>
        <taxon>Cytherocopina</taxon>
        <taxon>Cytheroidea</taxon>
        <taxon>Cytherideidae</taxon>
        <taxon>Cyprideis</taxon>
    </lineage>
</organism>
<reference evidence="1" key="1">
    <citation type="submission" date="2020-11" db="EMBL/GenBank/DDBJ databases">
        <authorList>
            <person name="Tran Van P."/>
        </authorList>
    </citation>
    <scope>NUCLEOTIDE SEQUENCE</scope>
</reference>
<evidence type="ECO:0000313" key="1">
    <source>
        <dbReference type="EMBL" id="CAD7230100.1"/>
    </source>
</evidence>
<dbReference type="EMBL" id="OB662466">
    <property type="protein sequence ID" value="CAD7230100.1"/>
    <property type="molecule type" value="Genomic_DNA"/>
</dbReference>
<gene>
    <name evidence="1" type="ORF">CTOB1V02_LOCUS7963</name>
</gene>
<accession>A0A7R8WED8</accession>